<organism evidence="2 3">
    <name type="scientific">Caerostris extrusa</name>
    <name type="common">Bark spider</name>
    <name type="synonym">Caerostris bankana</name>
    <dbReference type="NCBI Taxonomy" id="172846"/>
    <lineage>
        <taxon>Eukaryota</taxon>
        <taxon>Metazoa</taxon>
        <taxon>Ecdysozoa</taxon>
        <taxon>Arthropoda</taxon>
        <taxon>Chelicerata</taxon>
        <taxon>Arachnida</taxon>
        <taxon>Araneae</taxon>
        <taxon>Araneomorphae</taxon>
        <taxon>Entelegynae</taxon>
        <taxon>Araneoidea</taxon>
        <taxon>Araneidae</taxon>
        <taxon>Caerostris</taxon>
    </lineage>
</organism>
<dbReference type="AlphaFoldDB" id="A0AAV4URW3"/>
<evidence type="ECO:0000313" key="2">
    <source>
        <dbReference type="EMBL" id="GIY60522.1"/>
    </source>
</evidence>
<dbReference type="Proteomes" id="UP001054945">
    <property type="component" value="Unassembled WGS sequence"/>
</dbReference>
<keyword evidence="3" id="KW-1185">Reference proteome</keyword>
<protein>
    <submittedName>
        <fullName evidence="2">Uncharacterized protein</fullName>
    </submittedName>
</protein>
<feature type="transmembrane region" description="Helical" evidence="1">
    <location>
        <begin position="87"/>
        <end position="106"/>
    </location>
</feature>
<reference evidence="2 3" key="1">
    <citation type="submission" date="2021-06" db="EMBL/GenBank/DDBJ databases">
        <title>Caerostris extrusa draft genome.</title>
        <authorList>
            <person name="Kono N."/>
            <person name="Arakawa K."/>
        </authorList>
    </citation>
    <scope>NUCLEOTIDE SEQUENCE [LARGE SCALE GENOMIC DNA]</scope>
</reference>
<keyword evidence="1" id="KW-0812">Transmembrane</keyword>
<sequence length="123" mass="13889">MCFLPTSVRPTTNVTDPTDSLPRASAFKCASRITLNVLVEFEEANQPKLQNIAFGFCSWNGRWLSLYDLCFLISLGIPLILIRSNNILGLLTASISFWDAANFYLFSRNSTQFERSTPKTKPF</sequence>
<keyword evidence="1" id="KW-1133">Transmembrane helix</keyword>
<dbReference type="EMBL" id="BPLR01013335">
    <property type="protein sequence ID" value="GIY60522.1"/>
    <property type="molecule type" value="Genomic_DNA"/>
</dbReference>
<evidence type="ECO:0000313" key="3">
    <source>
        <dbReference type="Proteomes" id="UP001054945"/>
    </source>
</evidence>
<proteinExistence type="predicted"/>
<gene>
    <name evidence="2" type="ORF">CEXT_348271</name>
</gene>
<accession>A0AAV4URW3</accession>
<comment type="caution">
    <text evidence="2">The sequence shown here is derived from an EMBL/GenBank/DDBJ whole genome shotgun (WGS) entry which is preliminary data.</text>
</comment>
<keyword evidence="1" id="KW-0472">Membrane</keyword>
<feature type="transmembrane region" description="Helical" evidence="1">
    <location>
        <begin position="63"/>
        <end position="81"/>
    </location>
</feature>
<name>A0AAV4URW3_CAEEX</name>
<evidence type="ECO:0000256" key="1">
    <source>
        <dbReference type="SAM" id="Phobius"/>
    </source>
</evidence>